<protein>
    <submittedName>
        <fullName evidence="8">Transcription factor</fullName>
    </submittedName>
</protein>
<dbReference type="eggNOG" id="KOG0048">
    <property type="taxonomic scope" value="Eukaryota"/>
</dbReference>
<accession>W9RXX3</accession>
<dbReference type="Proteomes" id="UP000030645">
    <property type="component" value="Unassembled WGS sequence"/>
</dbReference>
<feature type="domain" description="Myb-like" evidence="6">
    <location>
        <begin position="62"/>
        <end position="112"/>
    </location>
</feature>
<keyword evidence="4" id="KW-0539">Nucleus</keyword>
<dbReference type="CDD" id="cd00167">
    <property type="entry name" value="SANT"/>
    <property type="match status" value="2"/>
</dbReference>
<dbReference type="KEGG" id="mnt:21386944"/>
<dbReference type="InterPro" id="IPR015495">
    <property type="entry name" value="Myb_TF_plants"/>
</dbReference>
<proteinExistence type="predicted"/>
<dbReference type="FunFam" id="1.10.10.60:FF:000001">
    <property type="entry name" value="MYB-related transcription factor"/>
    <property type="match status" value="1"/>
</dbReference>
<gene>
    <name evidence="8" type="ORF">L484_003405</name>
</gene>
<feature type="region of interest" description="Disordered" evidence="5">
    <location>
        <begin position="334"/>
        <end position="353"/>
    </location>
</feature>
<evidence type="ECO:0000256" key="3">
    <source>
        <dbReference type="ARBA" id="ARBA00023125"/>
    </source>
</evidence>
<dbReference type="InterPro" id="IPR017930">
    <property type="entry name" value="Myb_dom"/>
</dbReference>
<evidence type="ECO:0000256" key="1">
    <source>
        <dbReference type="ARBA" id="ARBA00004123"/>
    </source>
</evidence>
<evidence type="ECO:0000256" key="4">
    <source>
        <dbReference type="ARBA" id="ARBA00023242"/>
    </source>
</evidence>
<dbReference type="GO" id="GO:0005634">
    <property type="term" value="C:nucleus"/>
    <property type="evidence" value="ECO:0007669"/>
    <property type="project" value="UniProtKB-SubCell"/>
</dbReference>
<dbReference type="PANTHER" id="PTHR47994">
    <property type="entry name" value="F14D16.11-RELATED"/>
    <property type="match status" value="1"/>
</dbReference>
<dbReference type="Pfam" id="PF00249">
    <property type="entry name" value="Myb_DNA-binding"/>
    <property type="match status" value="2"/>
</dbReference>
<evidence type="ECO:0000313" key="8">
    <source>
        <dbReference type="EMBL" id="EXB97561.1"/>
    </source>
</evidence>
<name>W9RXX3_9ROSA</name>
<dbReference type="PROSITE" id="PS50090">
    <property type="entry name" value="MYB_LIKE"/>
    <property type="match status" value="2"/>
</dbReference>
<feature type="domain" description="HTH myb-type" evidence="7">
    <location>
        <begin position="9"/>
        <end position="61"/>
    </location>
</feature>
<organism evidence="8 9">
    <name type="scientific">Morus notabilis</name>
    <dbReference type="NCBI Taxonomy" id="981085"/>
    <lineage>
        <taxon>Eukaryota</taxon>
        <taxon>Viridiplantae</taxon>
        <taxon>Streptophyta</taxon>
        <taxon>Embryophyta</taxon>
        <taxon>Tracheophyta</taxon>
        <taxon>Spermatophyta</taxon>
        <taxon>Magnoliopsida</taxon>
        <taxon>eudicotyledons</taxon>
        <taxon>Gunneridae</taxon>
        <taxon>Pentapetalae</taxon>
        <taxon>rosids</taxon>
        <taxon>fabids</taxon>
        <taxon>Rosales</taxon>
        <taxon>Moraceae</taxon>
        <taxon>Moreae</taxon>
        <taxon>Morus</taxon>
    </lineage>
</organism>
<keyword evidence="2" id="KW-0677">Repeat</keyword>
<reference evidence="9" key="1">
    <citation type="submission" date="2013-01" db="EMBL/GenBank/DDBJ databases">
        <title>Draft Genome Sequence of a Mulberry Tree, Morus notabilis C.K. Schneid.</title>
        <authorList>
            <person name="He N."/>
            <person name="Zhao S."/>
        </authorList>
    </citation>
    <scope>NUCLEOTIDE SEQUENCE</scope>
</reference>
<dbReference type="PANTHER" id="PTHR47994:SF5">
    <property type="entry name" value="F14D16.11-RELATED"/>
    <property type="match status" value="1"/>
</dbReference>
<keyword evidence="3" id="KW-0238">DNA-binding</keyword>
<dbReference type="EMBL" id="KE345279">
    <property type="protein sequence ID" value="EXB97561.1"/>
    <property type="molecule type" value="Genomic_DNA"/>
</dbReference>
<evidence type="ECO:0000313" key="9">
    <source>
        <dbReference type="Proteomes" id="UP000030645"/>
    </source>
</evidence>
<dbReference type="AlphaFoldDB" id="W9RXX3"/>
<comment type="subcellular location">
    <subcellularLocation>
        <location evidence="1">Nucleus</location>
    </subcellularLocation>
</comment>
<dbReference type="InterPro" id="IPR009057">
    <property type="entry name" value="Homeodomain-like_sf"/>
</dbReference>
<dbReference type="InterPro" id="IPR001005">
    <property type="entry name" value="SANT/Myb"/>
</dbReference>
<feature type="domain" description="HTH myb-type" evidence="7">
    <location>
        <begin position="62"/>
        <end position="116"/>
    </location>
</feature>
<evidence type="ECO:0000256" key="5">
    <source>
        <dbReference type="SAM" id="MobiDB-lite"/>
    </source>
</evidence>
<evidence type="ECO:0000256" key="2">
    <source>
        <dbReference type="ARBA" id="ARBA00022737"/>
    </source>
</evidence>
<evidence type="ECO:0000259" key="6">
    <source>
        <dbReference type="PROSITE" id="PS50090"/>
    </source>
</evidence>
<sequence length="367" mass="41800">MDSSPSCEENGLKKGPWTPEEDEKLIQHIQKHGFGSWRALPKLAGLNRCGKSCRLRWTNYLRPDIKRGKFSQDEEQTILHLHSILGNKWSAIATHLPGRTDNEIKNFWNTHLKKKLIQMGFDPMTHQPRIDLFSSLPHLMALANFKDHLLKHHPLMDLQLLQSLLLQSSYVQQIENDVVADHDHVDNPFSNLMSQVLVGNPSLFSHHHENYYYDNTSTTSPQPLHQYPALLSHLDPQKVPLSFQPSLNSDHHEHDQNIMGQQLGNSESFTTNMVSNDLQGDYPPDHDHHDHDSSSTWFIPPLSPSNILPNLTHHEALMCNNIIIPGDSTSITSTMSSYGRPSSSTTTNYISHSPTELFLDDPTMHYN</sequence>
<dbReference type="SUPFAM" id="SSF46689">
    <property type="entry name" value="Homeodomain-like"/>
    <property type="match status" value="1"/>
</dbReference>
<dbReference type="SMART" id="SM00717">
    <property type="entry name" value="SANT"/>
    <property type="match status" value="2"/>
</dbReference>
<keyword evidence="9" id="KW-1185">Reference proteome</keyword>
<dbReference type="FunFam" id="1.10.10.60:FF:000349">
    <property type="entry name" value="Transcription factor MYB39"/>
    <property type="match status" value="1"/>
</dbReference>
<dbReference type="PROSITE" id="PS51294">
    <property type="entry name" value="HTH_MYB"/>
    <property type="match status" value="2"/>
</dbReference>
<feature type="domain" description="Myb-like" evidence="6">
    <location>
        <begin position="9"/>
        <end position="61"/>
    </location>
</feature>
<dbReference type="Gene3D" id="1.10.10.60">
    <property type="entry name" value="Homeodomain-like"/>
    <property type="match status" value="2"/>
</dbReference>
<evidence type="ECO:0000259" key="7">
    <source>
        <dbReference type="PROSITE" id="PS51294"/>
    </source>
</evidence>
<dbReference type="OrthoDB" id="1194261at2759"/>
<dbReference type="GO" id="GO:0003677">
    <property type="term" value="F:DNA binding"/>
    <property type="evidence" value="ECO:0007669"/>
    <property type="project" value="UniProtKB-KW"/>
</dbReference>